<dbReference type="Proteomes" id="UP000003340">
    <property type="component" value="Unassembled WGS sequence"/>
</dbReference>
<evidence type="ECO:0000313" key="2">
    <source>
        <dbReference type="Proteomes" id="UP000003340"/>
    </source>
</evidence>
<dbReference type="HOGENOM" id="CLU_2804881_0_0_9"/>
<evidence type="ECO:0000313" key="1">
    <source>
        <dbReference type="EMBL" id="EEG31881.1"/>
    </source>
</evidence>
<dbReference type="AlphaFoldDB" id="C0E9H1"/>
<organism evidence="1 2">
    <name type="scientific">[Clostridium] methylpentosum DSM 5476</name>
    <dbReference type="NCBI Taxonomy" id="537013"/>
    <lineage>
        <taxon>Bacteria</taxon>
        <taxon>Bacillati</taxon>
        <taxon>Bacillota</taxon>
        <taxon>Clostridia</taxon>
        <taxon>Eubacteriales</taxon>
        <taxon>Oscillospiraceae</taxon>
        <taxon>Oscillospiraceae incertae sedis</taxon>
    </lineage>
</organism>
<name>C0E9H1_9FIRM</name>
<sequence>MHAALVGFVADQFRGTVNSRNRPFIKGLNDPDTASCKWLGQYEINRFLCQNSPILCTCYTAGTAQGS</sequence>
<reference evidence="1 2" key="1">
    <citation type="submission" date="2009-01" db="EMBL/GenBank/DDBJ databases">
        <authorList>
            <person name="Fulton L."/>
            <person name="Clifton S."/>
            <person name="Fulton B."/>
            <person name="Xu J."/>
            <person name="Minx P."/>
            <person name="Pepin K.H."/>
            <person name="Johnson M."/>
            <person name="Bhonagiri V."/>
            <person name="Nash W.E."/>
            <person name="Mardis E.R."/>
            <person name="Wilson R.K."/>
        </authorList>
    </citation>
    <scope>NUCLEOTIDE SEQUENCE [LARGE SCALE GENOMIC DNA]</scope>
    <source>
        <strain evidence="1 2">DSM 5476</strain>
    </source>
</reference>
<gene>
    <name evidence="1" type="ORF">CLOSTMETH_00470</name>
</gene>
<dbReference type="EMBL" id="ACEC01000020">
    <property type="protein sequence ID" value="EEG31881.1"/>
    <property type="molecule type" value="Genomic_DNA"/>
</dbReference>
<protein>
    <submittedName>
        <fullName evidence="1">Uncharacterized protein</fullName>
    </submittedName>
</protein>
<comment type="caution">
    <text evidence="1">The sequence shown here is derived from an EMBL/GenBank/DDBJ whole genome shotgun (WGS) entry which is preliminary data.</text>
</comment>
<proteinExistence type="predicted"/>
<reference evidence="1 2" key="2">
    <citation type="submission" date="2009-02" db="EMBL/GenBank/DDBJ databases">
        <title>Draft genome sequence of Clostridium methylpentosum (DSM 5476).</title>
        <authorList>
            <person name="Sudarsanam P."/>
            <person name="Ley R."/>
            <person name="Guruge J."/>
            <person name="Turnbaugh P.J."/>
            <person name="Mahowald M."/>
            <person name="Liep D."/>
            <person name="Gordon J."/>
        </authorList>
    </citation>
    <scope>NUCLEOTIDE SEQUENCE [LARGE SCALE GENOMIC DNA]</scope>
    <source>
        <strain evidence="1 2">DSM 5476</strain>
    </source>
</reference>
<keyword evidence="2" id="KW-1185">Reference proteome</keyword>
<accession>C0E9H1</accession>